<protein>
    <submittedName>
        <fullName evidence="4">HSP70-8</fullName>
    </submittedName>
</protein>
<reference evidence="4 5" key="1">
    <citation type="journal article" date="2016" name="Nat. Commun.">
        <title>Extremotolerant tardigrade genome and improved radiotolerance of human cultured cells by tardigrade-unique protein.</title>
        <authorList>
            <person name="Hashimoto T."/>
            <person name="Horikawa D.D."/>
            <person name="Saito Y."/>
            <person name="Kuwahara H."/>
            <person name="Kozuka-Hata H."/>
            <person name="Shin-I T."/>
            <person name="Minakuchi Y."/>
            <person name="Ohishi K."/>
            <person name="Motoyama A."/>
            <person name="Aizu T."/>
            <person name="Enomoto A."/>
            <person name="Kondo K."/>
            <person name="Tanaka S."/>
            <person name="Hara Y."/>
            <person name="Koshikawa S."/>
            <person name="Sagara H."/>
            <person name="Miura T."/>
            <person name="Yokobori S."/>
            <person name="Miyagawa K."/>
            <person name="Suzuki Y."/>
            <person name="Kubo T."/>
            <person name="Oyama M."/>
            <person name="Kohara Y."/>
            <person name="Fujiyama A."/>
            <person name="Arakawa K."/>
            <person name="Katayama T."/>
            <person name="Toyoda A."/>
            <person name="Kunieda T."/>
        </authorList>
    </citation>
    <scope>NUCLEOTIDE SEQUENCE [LARGE SCALE GENOMIC DNA]</scope>
    <source>
        <strain evidence="4 5">YOKOZUNA-1</strain>
    </source>
</reference>
<evidence type="ECO:0000256" key="2">
    <source>
        <dbReference type="ARBA" id="ARBA00022741"/>
    </source>
</evidence>
<organism evidence="4 5">
    <name type="scientific">Ramazzottius varieornatus</name>
    <name type="common">Water bear</name>
    <name type="synonym">Tardigrade</name>
    <dbReference type="NCBI Taxonomy" id="947166"/>
    <lineage>
        <taxon>Eukaryota</taxon>
        <taxon>Metazoa</taxon>
        <taxon>Ecdysozoa</taxon>
        <taxon>Tardigrada</taxon>
        <taxon>Eutardigrada</taxon>
        <taxon>Parachela</taxon>
        <taxon>Hypsibioidea</taxon>
        <taxon>Ramazzottiidae</taxon>
        <taxon>Ramazzottius</taxon>
    </lineage>
</organism>
<dbReference type="PANTHER" id="PTHR19375">
    <property type="entry name" value="HEAT SHOCK PROTEIN 70KDA"/>
    <property type="match status" value="1"/>
</dbReference>
<comment type="caution">
    <text evidence="4">The sequence shown here is derived from an EMBL/GenBank/DDBJ whole genome shotgun (WGS) entry which is preliminary data.</text>
</comment>
<keyword evidence="2" id="KW-0547">Nucleotide-binding</keyword>
<dbReference type="PROSITE" id="PS00329">
    <property type="entry name" value="HSP70_2"/>
    <property type="match status" value="1"/>
</dbReference>
<dbReference type="Gene3D" id="3.90.640.10">
    <property type="entry name" value="Actin, Chain A, domain 4"/>
    <property type="match status" value="1"/>
</dbReference>
<dbReference type="InterPro" id="IPR018181">
    <property type="entry name" value="Heat_shock_70_CS"/>
</dbReference>
<dbReference type="SUPFAM" id="SSF53067">
    <property type="entry name" value="Actin-like ATPase domain"/>
    <property type="match status" value="1"/>
</dbReference>
<dbReference type="InterPro" id="IPR013126">
    <property type="entry name" value="Hsp_70_fam"/>
</dbReference>
<dbReference type="GO" id="GO:0140662">
    <property type="term" value="F:ATP-dependent protein folding chaperone"/>
    <property type="evidence" value="ECO:0007669"/>
    <property type="project" value="InterPro"/>
</dbReference>
<dbReference type="STRING" id="947166.A0A1D1VJD1"/>
<dbReference type="OrthoDB" id="10035668at2759"/>
<evidence type="ECO:0000256" key="1">
    <source>
        <dbReference type="ARBA" id="ARBA00007381"/>
    </source>
</evidence>
<dbReference type="AlphaFoldDB" id="A0A1D1VJD1"/>
<dbReference type="Proteomes" id="UP000186922">
    <property type="component" value="Unassembled WGS sequence"/>
</dbReference>
<evidence type="ECO:0000313" key="4">
    <source>
        <dbReference type="EMBL" id="GAV00906.1"/>
    </source>
</evidence>
<gene>
    <name evidence="4" type="primary">RvY_11689-1</name>
    <name evidence="4" type="synonym">RvY_11689.1</name>
    <name evidence="4" type="ORF">RvY_11689</name>
</gene>
<dbReference type="Gene3D" id="3.30.420.40">
    <property type="match status" value="1"/>
</dbReference>
<keyword evidence="5" id="KW-1185">Reference proteome</keyword>
<name>A0A1D1VJD1_RAMVA</name>
<comment type="similarity">
    <text evidence="1">Belongs to the heat shock protein 70 family.</text>
</comment>
<evidence type="ECO:0000313" key="5">
    <source>
        <dbReference type="Proteomes" id="UP000186922"/>
    </source>
</evidence>
<dbReference type="EMBL" id="BDGG01000006">
    <property type="protein sequence ID" value="GAV00906.1"/>
    <property type="molecule type" value="Genomic_DNA"/>
</dbReference>
<accession>A0A1D1VJD1</accession>
<proteinExistence type="inferred from homology"/>
<dbReference type="InterPro" id="IPR043129">
    <property type="entry name" value="ATPase_NBD"/>
</dbReference>
<dbReference type="Pfam" id="PF00012">
    <property type="entry name" value="HSP70"/>
    <property type="match status" value="1"/>
</dbReference>
<sequence length="117" mass="13475">MVFDFGGGTLDVSIVKTRGKLDFDVTATAGEMQLSGEDIDSFLVHHFVHHFEEMYEKSYQAKRGRKNSQQVLDIKVEVRKRIVRKIESDRFTRDSDIKKAADQVSKELNLERNVSRA</sequence>
<evidence type="ECO:0000256" key="3">
    <source>
        <dbReference type="ARBA" id="ARBA00022840"/>
    </source>
</evidence>
<dbReference type="GO" id="GO:0005524">
    <property type="term" value="F:ATP binding"/>
    <property type="evidence" value="ECO:0007669"/>
    <property type="project" value="UniProtKB-KW"/>
</dbReference>
<keyword evidence="3" id="KW-0067">ATP-binding</keyword>